<feature type="region of interest" description="Disordered" evidence="1">
    <location>
        <begin position="1"/>
        <end position="24"/>
    </location>
</feature>
<evidence type="ECO:0000256" key="1">
    <source>
        <dbReference type="SAM" id="MobiDB-lite"/>
    </source>
</evidence>
<evidence type="ECO:0000313" key="3">
    <source>
        <dbReference type="Proteomes" id="UP000673691"/>
    </source>
</evidence>
<proteinExistence type="predicted"/>
<keyword evidence="3" id="KW-1185">Reference proteome</keyword>
<feature type="region of interest" description="Disordered" evidence="1">
    <location>
        <begin position="270"/>
        <end position="342"/>
    </location>
</feature>
<feature type="compositionally biased region" description="Low complexity" evidence="1">
    <location>
        <begin position="219"/>
        <end position="229"/>
    </location>
</feature>
<feature type="region of interest" description="Disordered" evidence="1">
    <location>
        <begin position="210"/>
        <end position="256"/>
    </location>
</feature>
<dbReference type="EMBL" id="JAEFCI010001966">
    <property type="protein sequence ID" value="KAG5462570.1"/>
    <property type="molecule type" value="Genomic_DNA"/>
</dbReference>
<feature type="region of interest" description="Disordered" evidence="1">
    <location>
        <begin position="495"/>
        <end position="520"/>
    </location>
</feature>
<dbReference type="Proteomes" id="UP000673691">
    <property type="component" value="Unassembled WGS sequence"/>
</dbReference>
<organism evidence="2 3">
    <name type="scientific">Olpidium bornovanus</name>
    <dbReference type="NCBI Taxonomy" id="278681"/>
    <lineage>
        <taxon>Eukaryota</taxon>
        <taxon>Fungi</taxon>
        <taxon>Fungi incertae sedis</taxon>
        <taxon>Olpidiomycota</taxon>
        <taxon>Olpidiomycotina</taxon>
        <taxon>Olpidiomycetes</taxon>
        <taxon>Olpidiales</taxon>
        <taxon>Olpidiaceae</taxon>
        <taxon>Olpidium</taxon>
    </lineage>
</organism>
<accession>A0A8H8A084</accession>
<sequence length="580" mass="64097">MTSKMHTPLEHGWTRSKNEGSSGTFQRDPITILVAPLEDISIDTGREVKPLVKLRSYRLYGQFIHCTNSRIVTTVSQTWQHLFEVCSPRLRSRVDANNEMFQLELELHCVLVRRVVVAALAVAQPLRASAGGTSPGYPRVWLRVATRFFPPAARQRATRGRVRAVARPPRPLDGEKWNESGRVDVLFSRAKERVDEEEYSSDFLGCSSTRAGTSATDLRSSTCSTTRTPTSRHDTRSPGPAPAAGVTTGLGAAGEPGRNWKRLWQDVDDGQAFQTPVKKERRAAGPSTGRGEEFTTRFAQSAAPARSSLVGAPPSIYEDTPESSSTTRRGSVHTPAERQMQHGVFLRSQKIPLPEDSAAQGRAMASDNFYLLPDLFQIYPCAPARLEVTTARTAVAFETLYHDLQQLVETQRLAERLKTEIQTWREKTADLGAAGATSGADAVRIFARIFRSYLGLSKKLGAVSSSFSTQFPRVGWFRRFSDRLSAAGGAASAARVRRSVRSPTGRLPSDKAQESRAKDKPLAPPIRMLSLLICGDIRPCCIPRGSTRDIYFFWDPEVAGESCHACVFRSKKRKQTIAFN</sequence>
<feature type="compositionally biased region" description="Basic and acidic residues" evidence="1">
    <location>
        <begin position="508"/>
        <end position="520"/>
    </location>
</feature>
<gene>
    <name evidence="2" type="ORF">BJ554DRAFT_4600</name>
</gene>
<protein>
    <submittedName>
        <fullName evidence="2">Uncharacterized protein</fullName>
    </submittedName>
</protein>
<dbReference type="AlphaFoldDB" id="A0A8H8A084"/>
<name>A0A8H8A084_9FUNG</name>
<feature type="compositionally biased region" description="Basic and acidic residues" evidence="1">
    <location>
        <begin position="7"/>
        <end position="18"/>
    </location>
</feature>
<evidence type="ECO:0000313" key="2">
    <source>
        <dbReference type="EMBL" id="KAG5462570.1"/>
    </source>
</evidence>
<comment type="caution">
    <text evidence="2">The sequence shown here is derived from an EMBL/GenBank/DDBJ whole genome shotgun (WGS) entry which is preliminary data.</text>
</comment>
<reference evidence="2 3" key="1">
    <citation type="journal article" name="Sci. Rep.">
        <title>Genome-scale phylogenetic analyses confirm Olpidium as the closest living zoosporic fungus to the non-flagellated, terrestrial fungi.</title>
        <authorList>
            <person name="Chang Y."/>
            <person name="Rochon D."/>
            <person name="Sekimoto S."/>
            <person name="Wang Y."/>
            <person name="Chovatia M."/>
            <person name="Sandor L."/>
            <person name="Salamov A."/>
            <person name="Grigoriev I.V."/>
            <person name="Stajich J.E."/>
            <person name="Spatafora J.W."/>
        </authorList>
    </citation>
    <scope>NUCLEOTIDE SEQUENCE [LARGE SCALE GENOMIC DNA]</scope>
    <source>
        <strain evidence="2">S191</strain>
    </source>
</reference>